<organism evidence="9 10">
    <name type="scientific">Gluconacetobacter diazotrophicus</name>
    <name type="common">Acetobacter diazotrophicus</name>
    <dbReference type="NCBI Taxonomy" id="33996"/>
    <lineage>
        <taxon>Bacteria</taxon>
        <taxon>Pseudomonadati</taxon>
        <taxon>Pseudomonadota</taxon>
        <taxon>Alphaproteobacteria</taxon>
        <taxon>Acetobacterales</taxon>
        <taxon>Acetobacteraceae</taxon>
        <taxon>Gluconacetobacter</taxon>
    </lineage>
</organism>
<dbReference type="Proteomes" id="UP000550787">
    <property type="component" value="Unassembled WGS sequence"/>
</dbReference>
<dbReference type="InterPro" id="IPR035906">
    <property type="entry name" value="MetI-like_sf"/>
</dbReference>
<dbReference type="PANTHER" id="PTHR43163">
    <property type="entry name" value="DIPEPTIDE TRANSPORT SYSTEM PERMEASE PROTEIN DPPB-RELATED"/>
    <property type="match status" value="1"/>
</dbReference>
<keyword evidence="3" id="KW-1003">Cell membrane</keyword>
<dbReference type="SUPFAM" id="SSF161098">
    <property type="entry name" value="MetI-like"/>
    <property type="match status" value="1"/>
</dbReference>
<dbReference type="EMBL" id="JABEQG010000002">
    <property type="protein sequence ID" value="MBB2154976.1"/>
    <property type="molecule type" value="Genomic_DNA"/>
</dbReference>
<dbReference type="InterPro" id="IPR000515">
    <property type="entry name" value="MetI-like"/>
</dbReference>
<proteinExistence type="inferred from homology"/>
<comment type="caution">
    <text evidence="9">The sequence shown here is derived from an EMBL/GenBank/DDBJ whole genome shotgun (WGS) entry which is preliminary data.</text>
</comment>
<evidence type="ECO:0000256" key="2">
    <source>
        <dbReference type="ARBA" id="ARBA00022448"/>
    </source>
</evidence>
<dbReference type="Gene3D" id="1.10.3720.10">
    <property type="entry name" value="MetI-like"/>
    <property type="match status" value="1"/>
</dbReference>
<dbReference type="OMA" id="PRIVFRH"/>
<reference evidence="9 10" key="1">
    <citation type="submission" date="2020-04" db="EMBL/GenBank/DDBJ databases">
        <title>Description of novel Gluconacetobacter.</title>
        <authorList>
            <person name="Sombolestani A."/>
        </authorList>
    </citation>
    <scope>NUCLEOTIDE SEQUENCE [LARGE SCALE GENOMIC DNA]</scope>
    <source>
        <strain evidence="9 10">LMG 7603</strain>
    </source>
</reference>
<dbReference type="PROSITE" id="PS50928">
    <property type="entry name" value="ABC_TM1"/>
    <property type="match status" value="1"/>
</dbReference>
<evidence type="ECO:0000313" key="10">
    <source>
        <dbReference type="Proteomes" id="UP000550787"/>
    </source>
</evidence>
<name>A0A7W4FC19_GLUDI</name>
<keyword evidence="2 7" id="KW-0813">Transport</keyword>
<dbReference type="GO" id="GO:0005886">
    <property type="term" value="C:plasma membrane"/>
    <property type="evidence" value="ECO:0007669"/>
    <property type="project" value="UniProtKB-SubCell"/>
</dbReference>
<feature type="transmembrane region" description="Helical" evidence="7">
    <location>
        <begin position="247"/>
        <end position="270"/>
    </location>
</feature>
<keyword evidence="6 7" id="KW-0472">Membrane</keyword>
<dbReference type="InterPro" id="IPR045621">
    <property type="entry name" value="BPD_transp_1_N"/>
</dbReference>
<feature type="transmembrane region" description="Helical" evidence="7">
    <location>
        <begin position="144"/>
        <end position="166"/>
    </location>
</feature>
<evidence type="ECO:0000256" key="4">
    <source>
        <dbReference type="ARBA" id="ARBA00022692"/>
    </source>
</evidence>
<evidence type="ECO:0000256" key="3">
    <source>
        <dbReference type="ARBA" id="ARBA00022475"/>
    </source>
</evidence>
<feature type="domain" description="ABC transmembrane type-1" evidence="8">
    <location>
        <begin position="104"/>
        <end position="309"/>
    </location>
</feature>
<dbReference type="Pfam" id="PF00528">
    <property type="entry name" value="BPD_transp_1"/>
    <property type="match status" value="1"/>
</dbReference>
<accession>A0A7W4FC19</accession>
<dbReference type="RefSeq" id="WP_012222876.1">
    <property type="nucleotide sequence ID" value="NZ_JABEQG010000002.1"/>
</dbReference>
<feature type="transmembrane region" description="Helical" evidence="7">
    <location>
        <begin position="290"/>
        <end position="315"/>
    </location>
</feature>
<sequence length="323" mass="34579">MNRFSRHLIVLRLAGLRILSALGTLLLVTILIFAATSFLPGDAAQAILGRSATPEAAAALRHSLHLDQPGWWRFLVWIGGMLHGDPGYSLINHAPVRALIGQRLPHSLLLAGLTALVTVPTALVLGITSAVFRQSWYDRTVASATIAVVSLPEFLVATFAVLVFAVELRWLPALSDTTQVHGPGDFLRAFAMPVISLSCVVIAQMIRMTRAAMCDALDAPYIEMARLKGCGPVRLVLVHALPNTIGALLNIIALSLSGLLGGVVVIETVFDYPGLAKLMVDAVATRDMPVIQACALIFCGTYLVLITLADVASILGNPRRRRS</sequence>
<gene>
    <name evidence="9" type="ORF">HLH33_01400</name>
</gene>
<comment type="similarity">
    <text evidence="7">Belongs to the binding-protein-dependent transport system permease family.</text>
</comment>
<evidence type="ECO:0000256" key="1">
    <source>
        <dbReference type="ARBA" id="ARBA00004651"/>
    </source>
</evidence>
<dbReference type="CDD" id="cd06261">
    <property type="entry name" value="TM_PBP2"/>
    <property type="match status" value="1"/>
</dbReference>
<evidence type="ECO:0000313" key="9">
    <source>
        <dbReference type="EMBL" id="MBB2154976.1"/>
    </source>
</evidence>
<feature type="transmembrane region" description="Helical" evidence="7">
    <location>
        <begin position="186"/>
        <end position="203"/>
    </location>
</feature>
<evidence type="ECO:0000259" key="8">
    <source>
        <dbReference type="PROSITE" id="PS50928"/>
    </source>
</evidence>
<dbReference type="GO" id="GO:0055085">
    <property type="term" value="P:transmembrane transport"/>
    <property type="evidence" value="ECO:0007669"/>
    <property type="project" value="InterPro"/>
</dbReference>
<dbReference type="Pfam" id="PF19300">
    <property type="entry name" value="BPD_transp_1_N"/>
    <property type="match status" value="1"/>
</dbReference>
<evidence type="ECO:0000256" key="6">
    <source>
        <dbReference type="ARBA" id="ARBA00023136"/>
    </source>
</evidence>
<evidence type="ECO:0000256" key="7">
    <source>
        <dbReference type="RuleBase" id="RU363032"/>
    </source>
</evidence>
<comment type="subcellular location">
    <subcellularLocation>
        <location evidence="1 7">Cell membrane</location>
        <topology evidence="1 7">Multi-pass membrane protein</topology>
    </subcellularLocation>
</comment>
<evidence type="ECO:0000256" key="5">
    <source>
        <dbReference type="ARBA" id="ARBA00022989"/>
    </source>
</evidence>
<feature type="transmembrane region" description="Helical" evidence="7">
    <location>
        <begin position="21"/>
        <end position="39"/>
    </location>
</feature>
<dbReference type="PANTHER" id="PTHR43163:SF3">
    <property type="entry name" value="PEPTIDE ABC TRANSPORTER PERMEASE PROTEIN"/>
    <property type="match status" value="1"/>
</dbReference>
<dbReference type="AlphaFoldDB" id="A0A7W4FC19"/>
<keyword evidence="5 7" id="KW-1133">Transmembrane helix</keyword>
<feature type="transmembrane region" description="Helical" evidence="7">
    <location>
        <begin position="108"/>
        <end position="132"/>
    </location>
</feature>
<protein>
    <submittedName>
        <fullName evidence="9">ABC transporter permease</fullName>
    </submittedName>
</protein>
<keyword evidence="4 7" id="KW-0812">Transmembrane</keyword>